<dbReference type="KEGG" id="nsl:BOX37_15615"/>
<dbReference type="PANTHER" id="PTHR42733:SF12">
    <property type="entry name" value="PROTEINASE"/>
    <property type="match status" value="1"/>
</dbReference>
<dbReference type="Gene3D" id="3.40.50.880">
    <property type="match status" value="1"/>
</dbReference>
<dbReference type="InterPro" id="IPR002818">
    <property type="entry name" value="DJ-1/PfpI"/>
</dbReference>
<dbReference type="CDD" id="cd03134">
    <property type="entry name" value="GATase1_PfpI_like"/>
    <property type="match status" value="1"/>
</dbReference>
<accession>A0A1J0VSZ5</accession>
<name>A0A1J0VSZ5_9NOCA</name>
<feature type="domain" description="DJ-1/PfpI" evidence="2">
    <location>
        <begin position="9"/>
        <end position="178"/>
    </location>
</feature>
<evidence type="ECO:0000313" key="3">
    <source>
        <dbReference type="EMBL" id="APE35138.1"/>
    </source>
</evidence>
<dbReference type="OrthoDB" id="9792284at2"/>
<reference evidence="3" key="1">
    <citation type="submission" date="2016-11" db="EMBL/GenBank/DDBJ databases">
        <authorList>
            <person name="Jaros S."/>
            <person name="Januszkiewicz K."/>
            <person name="Wedrychowicz H."/>
        </authorList>
    </citation>
    <scope>NUCLEOTIDE SEQUENCE [LARGE SCALE GENOMIC DNA]</scope>
    <source>
        <strain evidence="3">Y48</strain>
    </source>
</reference>
<sequence length="187" mass="19674">MTEQPLKGRRVAILATDGVEQVELVRPRAAVEDAGAGTALLSLAPGSIQAMNHDVEKGDVFAVEGTVAEASPDDFDALILPGGTTNPDKLRQDPAAVRFVKNFAATGKPIGVICHGPWTLVEADAVRGRTLTSYPSVRTDIRNAGGTVVDQEVVVDNGLVSSRNPDDLPAFCAAIVEEFAEGRHFAT</sequence>
<keyword evidence="4" id="KW-1185">Reference proteome</keyword>
<dbReference type="AlphaFoldDB" id="A0A1J0VSZ5"/>
<proteinExistence type="inferred from homology"/>
<dbReference type="PANTHER" id="PTHR42733">
    <property type="entry name" value="DJ-1 PROTEIN"/>
    <property type="match status" value="1"/>
</dbReference>
<dbReference type="Proteomes" id="UP000183810">
    <property type="component" value="Chromosome"/>
</dbReference>
<dbReference type="Pfam" id="PF01965">
    <property type="entry name" value="DJ-1_PfpI"/>
    <property type="match status" value="1"/>
</dbReference>
<evidence type="ECO:0000313" key="4">
    <source>
        <dbReference type="Proteomes" id="UP000183810"/>
    </source>
</evidence>
<dbReference type="NCBIfam" id="TIGR01382">
    <property type="entry name" value="PfpI"/>
    <property type="match status" value="1"/>
</dbReference>
<evidence type="ECO:0000259" key="2">
    <source>
        <dbReference type="Pfam" id="PF01965"/>
    </source>
</evidence>
<organism evidence="3 4">
    <name type="scientific">Nocardia mangyaensis</name>
    <dbReference type="NCBI Taxonomy" id="2213200"/>
    <lineage>
        <taxon>Bacteria</taxon>
        <taxon>Bacillati</taxon>
        <taxon>Actinomycetota</taxon>
        <taxon>Actinomycetes</taxon>
        <taxon>Mycobacteriales</taxon>
        <taxon>Nocardiaceae</taxon>
        <taxon>Nocardia</taxon>
    </lineage>
</organism>
<evidence type="ECO:0000256" key="1">
    <source>
        <dbReference type="ARBA" id="ARBA00008542"/>
    </source>
</evidence>
<protein>
    <submittedName>
        <fullName evidence="3">Peptidase C56</fullName>
    </submittedName>
</protein>
<dbReference type="RefSeq" id="WP_071928324.1">
    <property type="nucleotide sequence ID" value="NZ_CP018082.1"/>
</dbReference>
<comment type="similarity">
    <text evidence="1">Belongs to the peptidase C56 family.</text>
</comment>
<dbReference type="EMBL" id="CP018082">
    <property type="protein sequence ID" value="APE35138.1"/>
    <property type="molecule type" value="Genomic_DNA"/>
</dbReference>
<dbReference type="SUPFAM" id="SSF52317">
    <property type="entry name" value="Class I glutamine amidotransferase-like"/>
    <property type="match status" value="1"/>
</dbReference>
<dbReference type="InterPro" id="IPR006286">
    <property type="entry name" value="C56_PfpI-like"/>
</dbReference>
<dbReference type="InterPro" id="IPR029062">
    <property type="entry name" value="Class_I_gatase-like"/>
</dbReference>
<dbReference type="PROSITE" id="PS51276">
    <property type="entry name" value="PEPTIDASE_C56_PFPI"/>
    <property type="match status" value="1"/>
</dbReference>
<gene>
    <name evidence="3" type="ORF">BOX37_15615</name>
</gene>